<keyword evidence="4" id="KW-0028">Amino-acid biosynthesis</keyword>
<dbReference type="GO" id="GO:0006526">
    <property type="term" value="P:L-arginine biosynthetic process"/>
    <property type="evidence" value="ECO:0007669"/>
    <property type="project" value="UniProtKB-KW"/>
</dbReference>
<evidence type="ECO:0000256" key="7">
    <source>
        <dbReference type="ARBA" id="ARBA00023315"/>
    </source>
</evidence>
<comment type="subunit">
    <text evidence="2">Heterotetramer of two alpha and two beta chains.</text>
</comment>
<sequence length="348" mass="35227">MTSAMGFRAAGVKAGVKYADRLDVALVASDRPCAAAGVFTTNLVFAAPVGFDRARLAASPSAQCVAVNTGCANACTGVAGQEAAAAMARAAEEALGLPEGSALVASTGVIGAPLPVDRVTAGIAAAARALAVGPEVNETAARAIMTTDTRPKHAAVTCEIDGKTVTLGGMCKGAGMIEPKMATMLAFVTTDAAVEPGWLQDALKAAADASFNCVVVDGDESTNDSLFCLANGAAGNAPLCAGHPQAEVFQAALTALCQALAKEIVMDGEGVSKFVTVRVTGAETPHDAHLVARAIARSPLVKTSWFGRDPNWGRVLCAAGYSGAEVDPTKTRILYAGVCAYDRGRIAD</sequence>
<comment type="similarity">
    <text evidence="1">Belongs to the ArgJ family.</text>
</comment>
<dbReference type="GO" id="GO:0004042">
    <property type="term" value="F:L-glutamate N-acetyltransferase activity"/>
    <property type="evidence" value="ECO:0007669"/>
    <property type="project" value="TreeGrafter"/>
</dbReference>
<name>A0A9D1T2H5_9BACT</name>
<dbReference type="PANTHER" id="PTHR23100">
    <property type="entry name" value="ARGININE BIOSYNTHESIS BIFUNCTIONAL PROTEIN ARGJ"/>
    <property type="match status" value="1"/>
</dbReference>
<reference evidence="8" key="2">
    <citation type="journal article" date="2021" name="PeerJ">
        <title>Extensive microbial diversity within the chicken gut microbiome revealed by metagenomics and culture.</title>
        <authorList>
            <person name="Gilroy R."/>
            <person name="Ravi A."/>
            <person name="Getino M."/>
            <person name="Pursley I."/>
            <person name="Horton D.L."/>
            <person name="Alikhan N.F."/>
            <person name="Baker D."/>
            <person name="Gharbi K."/>
            <person name="Hall N."/>
            <person name="Watson M."/>
            <person name="Adriaenssens E.M."/>
            <person name="Foster-Nyarko E."/>
            <person name="Jarju S."/>
            <person name="Secka A."/>
            <person name="Antonio M."/>
            <person name="Oren A."/>
            <person name="Chaudhuri R.R."/>
            <person name="La Ragione R."/>
            <person name="Hildebrand F."/>
            <person name="Pallen M.J."/>
        </authorList>
    </citation>
    <scope>NUCLEOTIDE SEQUENCE</scope>
    <source>
        <strain evidence="8">35461</strain>
    </source>
</reference>
<dbReference type="CDD" id="cd02152">
    <property type="entry name" value="OAT"/>
    <property type="match status" value="1"/>
</dbReference>
<dbReference type="InterPro" id="IPR016117">
    <property type="entry name" value="ArgJ-like_dom_sf"/>
</dbReference>
<protein>
    <submittedName>
        <fullName evidence="8">Bifunctional glutamate N-acetyltransferase/amino-acid acetyltransferase ArgJ</fullName>
        <ecNumber evidence="8">2.3.1.1</ecNumber>
        <ecNumber evidence="8">2.3.1.35</ecNumber>
    </submittedName>
</protein>
<dbReference type="Gene3D" id="3.10.20.340">
    <property type="entry name" value="ArgJ beta chain, C-terminal domain"/>
    <property type="match status" value="1"/>
</dbReference>
<feature type="non-terminal residue" evidence="8">
    <location>
        <position position="348"/>
    </location>
</feature>
<dbReference type="Proteomes" id="UP000886845">
    <property type="component" value="Unassembled WGS sequence"/>
</dbReference>
<evidence type="ECO:0000256" key="6">
    <source>
        <dbReference type="ARBA" id="ARBA00022813"/>
    </source>
</evidence>
<dbReference type="InterPro" id="IPR002813">
    <property type="entry name" value="Arg_biosynth_ArgJ"/>
</dbReference>
<keyword evidence="7 8" id="KW-0012">Acyltransferase</keyword>
<keyword evidence="3" id="KW-0055">Arginine biosynthesis</keyword>
<dbReference type="Pfam" id="PF01960">
    <property type="entry name" value="ArgJ"/>
    <property type="match status" value="1"/>
</dbReference>
<proteinExistence type="inferred from homology"/>
<evidence type="ECO:0000313" key="9">
    <source>
        <dbReference type="Proteomes" id="UP000886845"/>
    </source>
</evidence>
<reference evidence="8" key="1">
    <citation type="submission" date="2020-10" db="EMBL/GenBank/DDBJ databases">
        <authorList>
            <person name="Gilroy R."/>
        </authorList>
    </citation>
    <scope>NUCLEOTIDE SEQUENCE</scope>
    <source>
        <strain evidence="8">35461</strain>
    </source>
</reference>
<dbReference type="PANTHER" id="PTHR23100:SF0">
    <property type="entry name" value="ARGININE BIOSYNTHESIS BIFUNCTIONAL PROTEIN ARGJ, MITOCHONDRIAL"/>
    <property type="match status" value="1"/>
</dbReference>
<dbReference type="AlphaFoldDB" id="A0A9D1T2H5"/>
<dbReference type="GO" id="GO:0004358">
    <property type="term" value="F:L-glutamate N-acetyltransferase activity, acting on acetyl-L-ornithine as donor"/>
    <property type="evidence" value="ECO:0007669"/>
    <property type="project" value="UniProtKB-EC"/>
</dbReference>
<evidence type="ECO:0000256" key="1">
    <source>
        <dbReference type="ARBA" id="ARBA00006774"/>
    </source>
</evidence>
<organism evidence="8 9">
    <name type="scientific">Candidatus Spyradenecus faecavium</name>
    <dbReference type="NCBI Taxonomy" id="2840947"/>
    <lineage>
        <taxon>Bacteria</taxon>
        <taxon>Pseudomonadati</taxon>
        <taxon>Lentisphaerota</taxon>
        <taxon>Lentisphaeria</taxon>
        <taxon>Lentisphaerales</taxon>
        <taxon>Lentisphaeraceae</taxon>
        <taxon>Lentisphaeraceae incertae sedis</taxon>
        <taxon>Candidatus Spyradenecus</taxon>
    </lineage>
</organism>
<dbReference type="NCBIfam" id="TIGR00120">
    <property type="entry name" value="ArgJ"/>
    <property type="match status" value="1"/>
</dbReference>
<accession>A0A9D1T2H5</accession>
<evidence type="ECO:0000256" key="3">
    <source>
        <dbReference type="ARBA" id="ARBA00022571"/>
    </source>
</evidence>
<dbReference type="FunFam" id="3.60.70.12:FF:000001">
    <property type="entry name" value="Arginine biosynthesis bifunctional protein ArgJ, chloroplastic"/>
    <property type="match status" value="1"/>
</dbReference>
<dbReference type="EMBL" id="DVOR01000036">
    <property type="protein sequence ID" value="HIV08684.1"/>
    <property type="molecule type" value="Genomic_DNA"/>
</dbReference>
<dbReference type="Gene3D" id="3.60.70.12">
    <property type="entry name" value="L-amino peptidase D-ALA esterase/amidase"/>
    <property type="match status" value="1"/>
</dbReference>
<dbReference type="NCBIfam" id="NF003802">
    <property type="entry name" value="PRK05388.1"/>
    <property type="match status" value="1"/>
</dbReference>
<comment type="caution">
    <text evidence="8">The sequence shown here is derived from an EMBL/GenBank/DDBJ whole genome shotgun (WGS) entry which is preliminary data.</text>
</comment>
<evidence type="ECO:0000256" key="2">
    <source>
        <dbReference type="ARBA" id="ARBA00011475"/>
    </source>
</evidence>
<dbReference type="HAMAP" id="MF_01106">
    <property type="entry name" value="ArgJ"/>
    <property type="match status" value="1"/>
</dbReference>
<keyword evidence="5 8" id="KW-0808">Transferase</keyword>
<dbReference type="InterPro" id="IPR042195">
    <property type="entry name" value="ArgJ_beta_C"/>
</dbReference>
<dbReference type="GO" id="GO:0006592">
    <property type="term" value="P:ornithine biosynthetic process"/>
    <property type="evidence" value="ECO:0007669"/>
    <property type="project" value="TreeGrafter"/>
</dbReference>
<dbReference type="SUPFAM" id="SSF56266">
    <property type="entry name" value="DmpA/ArgJ-like"/>
    <property type="match status" value="1"/>
</dbReference>
<evidence type="ECO:0000313" key="8">
    <source>
        <dbReference type="EMBL" id="HIV08684.1"/>
    </source>
</evidence>
<dbReference type="EC" id="2.3.1.1" evidence="8"/>
<gene>
    <name evidence="8" type="primary">argJ</name>
    <name evidence="8" type="ORF">IAC79_01030</name>
</gene>
<evidence type="ECO:0000256" key="4">
    <source>
        <dbReference type="ARBA" id="ARBA00022605"/>
    </source>
</evidence>
<evidence type="ECO:0000256" key="5">
    <source>
        <dbReference type="ARBA" id="ARBA00022679"/>
    </source>
</evidence>
<keyword evidence="6" id="KW-0068">Autocatalytic cleavage</keyword>
<dbReference type="EC" id="2.3.1.35" evidence="8"/>